<dbReference type="InterPro" id="IPR016181">
    <property type="entry name" value="Acyl_CoA_acyltransferase"/>
</dbReference>
<organism evidence="2 3">
    <name type="scientific">Gregarina niphandrodes</name>
    <name type="common">Septate eugregarine</name>
    <dbReference type="NCBI Taxonomy" id="110365"/>
    <lineage>
        <taxon>Eukaryota</taxon>
        <taxon>Sar</taxon>
        <taxon>Alveolata</taxon>
        <taxon>Apicomplexa</taxon>
        <taxon>Conoidasida</taxon>
        <taxon>Gregarinasina</taxon>
        <taxon>Eugregarinorida</taxon>
        <taxon>Gregarinidae</taxon>
        <taxon>Gregarina</taxon>
    </lineage>
</organism>
<reference evidence="2" key="1">
    <citation type="submission" date="2013-12" db="EMBL/GenBank/DDBJ databases">
        <authorList>
            <person name="Omoto C.K."/>
            <person name="Sibley D."/>
            <person name="Venepally P."/>
            <person name="Hadjithomas M."/>
            <person name="Karamycheva S."/>
            <person name="Brunk B."/>
            <person name="Roos D."/>
            <person name="Caler E."/>
            <person name="Lorenzi H."/>
        </authorList>
    </citation>
    <scope>NUCLEOTIDE SEQUENCE</scope>
</reference>
<dbReference type="EMBL" id="AFNH02001325">
    <property type="protein sequence ID" value="EZG43344.1"/>
    <property type="molecule type" value="Genomic_DNA"/>
</dbReference>
<dbReference type="RefSeq" id="XP_011133393.1">
    <property type="nucleotide sequence ID" value="XM_011135091.1"/>
</dbReference>
<dbReference type="AlphaFoldDB" id="A0A023AXA7"/>
<dbReference type="Gene3D" id="3.40.630.30">
    <property type="match status" value="1"/>
</dbReference>
<evidence type="ECO:0000313" key="3">
    <source>
        <dbReference type="Proteomes" id="UP000019763"/>
    </source>
</evidence>
<comment type="caution">
    <text evidence="2">The sequence shown here is derived from an EMBL/GenBank/DDBJ whole genome shotgun (WGS) entry which is preliminary data.</text>
</comment>
<name>A0A023AXA7_GRENI</name>
<dbReference type="VEuPathDB" id="CryptoDB:GNI_176060"/>
<gene>
    <name evidence="2" type="ORF">GNI_176060</name>
</gene>
<evidence type="ECO:0000313" key="2">
    <source>
        <dbReference type="EMBL" id="EZG43344.1"/>
    </source>
</evidence>
<sequence length="614" mass="66500">MTYRGYMRTLKELNDSESVYTRSSSYVCTAKGSAGMRSNDAMTFVCVERSEKMSLLKSIFHRSVSPQQRNMFESAETGVQAGLRELRAEYDEQALKNTDSPGSSADTTTADSGSSHGRRASSQTRLSGFGLPAKHRDKVPAPPTLEEMRERSAGLIAAEVTPEEMDEYRRIDTLSDETQFRAIKAGVRTRLMRQQGPKDGLYDANEWRSLASPLTGHVFGTHQTLADSELPPPMPSGNGQASPRKGRTHVGRKEGQEPPRKGGQAGGQAGGHAGGQAGGHAGGQAGGQISARKWKSRAKFNPTAFSTAVAAMPDDVSRLQATHRCSVSSTATLEDDAFDPHSLTAGPCPMRLLDYDPSRGVSAYKKPRAIPLEVSVTADGAQSVFQSPYQSAYQSPLIGTARGGAGSARAAGSGSTTVTGLDNSGIFTDPDPNDSFFRKLVHRDRSEKPKVERIVGCVTYAPYESGWAVVSECNEVEIRLLCVTAMRGVAGLLLDHCVRIADEEKRSNVHVLVGAANKAAHLLYVRHGFRRNAKLDKVDPKTQQELKCFSFPLGHAVPLELQDIKPVVADPETTPKSPHRVRAIQHLNGVMPKRRALAVQQLDFKSEFVVFKGV</sequence>
<feature type="region of interest" description="Disordered" evidence="1">
    <location>
        <begin position="95"/>
        <end position="144"/>
    </location>
</feature>
<dbReference type="Proteomes" id="UP000019763">
    <property type="component" value="Unassembled WGS sequence"/>
</dbReference>
<dbReference type="SUPFAM" id="SSF55729">
    <property type="entry name" value="Acyl-CoA N-acyltransferases (Nat)"/>
    <property type="match status" value="1"/>
</dbReference>
<feature type="region of interest" description="Disordered" evidence="1">
    <location>
        <begin position="224"/>
        <end position="295"/>
    </location>
</feature>
<feature type="compositionally biased region" description="Gly residues" evidence="1">
    <location>
        <begin position="263"/>
        <end position="286"/>
    </location>
</feature>
<accession>A0A023AXA7</accession>
<feature type="compositionally biased region" description="Low complexity" evidence="1">
    <location>
        <begin position="98"/>
        <end position="115"/>
    </location>
</feature>
<dbReference type="GeneID" id="22915962"/>
<feature type="compositionally biased region" description="Basic and acidic residues" evidence="1">
    <location>
        <begin position="251"/>
        <end position="260"/>
    </location>
</feature>
<protein>
    <submittedName>
        <fullName evidence="2">GNAT family acetyltransferase</fullName>
    </submittedName>
</protein>
<dbReference type="GO" id="GO:0016740">
    <property type="term" value="F:transferase activity"/>
    <property type="evidence" value="ECO:0007669"/>
    <property type="project" value="UniProtKB-KW"/>
</dbReference>
<proteinExistence type="predicted"/>
<keyword evidence="3" id="KW-1185">Reference proteome</keyword>
<evidence type="ECO:0000256" key="1">
    <source>
        <dbReference type="SAM" id="MobiDB-lite"/>
    </source>
</evidence>